<sequence>MAGWLALAVWFAEMRRANLVPSGIHDRVTDAGGARADHADLRGGGLGEVDHPAANERAAIIDPDDDGLAVAFIGDLNLGAELQFAVCGGQVRGVHSFAGSRFRGKRVPGCPAATGACGLTIGGRDKPDPGGE</sequence>
<name>A0A508WZH4_9HYPH</name>
<accession>A0A508WZH4</accession>
<evidence type="ECO:0000313" key="1">
    <source>
        <dbReference type="EMBL" id="VTZ62928.1"/>
    </source>
</evidence>
<dbReference type="Proteomes" id="UP000507954">
    <property type="component" value="Unassembled WGS sequence"/>
</dbReference>
<reference evidence="1" key="1">
    <citation type="submission" date="2019-06" db="EMBL/GenBank/DDBJ databases">
        <authorList>
            <person name="Le Quere A."/>
            <person name="Colella S."/>
        </authorList>
    </citation>
    <scope>NUCLEOTIDE SEQUENCE</scope>
    <source>
        <strain evidence="1">EmedicaeMD41</strain>
    </source>
</reference>
<protein>
    <submittedName>
        <fullName evidence="1">Uncharacterized protein</fullName>
    </submittedName>
</protein>
<proteinExistence type="predicted"/>
<dbReference type="AlphaFoldDB" id="A0A508WZH4"/>
<organism evidence="1">
    <name type="scientific">Sinorhizobium medicae</name>
    <dbReference type="NCBI Taxonomy" id="110321"/>
    <lineage>
        <taxon>Bacteria</taxon>
        <taxon>Pseudomonadati</taxon>
        <taxon>Pseudomonadota</taxon>
        <taxon>Alphaproteobacteria</taxon>
        <taxon>Hyphomicrobiales</taxon>
        <taxon>Rhizobiaceae</taxon>
        <taxon>Sinorhizobium/Ensifer group</taxon>
        <taxon>Sinorhizobium</taxon>
    </lineage>
</organism>
<dbReference type="EMBL" id="CABFNB010000113">
    <property type="protein sequence ID" value="VTZ62928.1"/>
    <property type="molecule type" value="Genomic_DNA"/>
</dbReference>
<gene>
    <name evidence="1" type="ORF">EMEDMD4_460007</name>
</gene>